<sequence>MDLLEAVRETQVVVQVLKNERADPAVWDALYYEAVYLEASVEVMPSTLRRTSKQQHRDKHPASDSRTYWRISLYYQFLDHLVQEISDRILKNADRFAAQTLIPSRVQSVKEKDKDISAVCECYAADLQCERQQLDQEVNRWKVRWSLVDADKQPKTLLDALKACGSAYPRIQLILTELLTMPATSASCERSFSSMKRIKT</sequence>
<dbReference type="PANTHER" id="PTHR46289">
    <property type="entry name" value="52 KDA REPRESSOR OF THE INHIBITOR OF THE PROTEIN KINASE-LIKE PROTEIN-RELATED"/>
    <property type="match status" value="1"/>
</dbReference>
<feature type="domain" description="HAT C-terminal dimerisation" evidence="1">
    <location>
        <begin position="154"/>
        <end position="198"/>
    </location>
</feature>
<dbReference type="SUPFAM" id="SSF53098">
    <property type="entry name" value="Ribonuclease H-like"/>
    <property type="match status" value="1"/>
</dbReference>
<comment type="caution">
    <text evidence="2">The sequence shown here is derived from an EMBL/GenBank/DDBJ whole genome shotgun (WGS) entry which is preliminary data.</text>
</comment>
<dbReference type="InterPro" id="IPR052958">
    <property type="entry name" value="IFN-induced_PKR_regulator"/>
</dbReference>
<protein>
    <recommendedName>
        <fullName evidence="1">HAT C-terminal dimerisation domain-containing protein</fullName>
    </recommendedName>
</protein>
<evidence type="ECO:0000313" key="2">
    <source>
        <dbReference type="EMBL" id="KAH3877089.1"/>
    </source>
</evidence>
<name>A0A9D4MK07_DREPO</name>
<evidence type="ECO:0000313" key="3">
    <source>
        <dbReference type="Proteomes" id="UP000828390"/>
    </source>
</evidence>
<dbReference type="EMBL" id="JAIWYP010000001">
    <property type="protein sequence ID" value="KAH3877089.1"/>
    <property type="molecule type" value="Genomic_DNA"/>
</dbReference>
<reference evidence="2" key="1">
    <citation type="journal article" date="2019" name="bioRxiv">
        <title>The Genome of the Zebra Mussel, Dreissena polymorpha: A Resource for Invasive Species Research.</title>
        <authorList>
            <person name="McCartney M.A."/>
            <person name="Auch B."/>
            <person name="Kono T."/>
            <person name="Mallez S."/>
            <person name="Zhang Y."/>
            <person name="Obille A."/>
            <person name="Becker A."/>
            <person name="Abrahante J.E."/>
            <person name="Garbe J."/>
            <person name="Badalamenti J.P."/>
            <person name="Herman A."/>
            <person name="Mangelson H."/>
            <person name="Liachko I."/>
            <person name="Sullivan S."/>
            <person name="Sone E.D."/>
            <person name="Koren S."/>
            <person name="Silverstein K.A.T."/>
            <person name="Beckman K.B."/>
            <person name="Gohl D.M."/>
        </authorList>
    </citation>
    <scope>NUCLEOTIDE SEQUENCE</scope>
    <source>
        <strain evidence="2">Duluth1</strain>
        <tissue evidence="2">Whole animal</tissue>
    </source>
</reference>
<keyword evidence="3" id="KW-1185">Reference proteome</keyword>
<accession>A0A9D4MK07</accession>
<dbReference type="PANTHER" id="PTHR46289:SF17">
    <property type="entry name" value="HAT C-TERMINAL DIMERISATION DOMAIN-CONTAINING PROTEIN"/>
    <property type="match status" value="1"/>
</dbReference>
<evidence type="ECO:0000259" key="1">
    <source>
        <dbReference type="Pfam" id="PF05699"/>
    </source>
</evidence>
<dbReference type="GO" id="GO:0046983">
    <property type="term" value="F:protein dimerization activity"/>
    <property type="evidence" value="ECO:0007669"/>
    <property type="project" value="InterPro"/>
</dbReference>
<dbReference type="InterPro" id="IPR012337">
    <property type="entry name" value="RNaseH-like_sf"/>
</dbReference>
<dbReference type="AlphaFoldDB" id="A0A9D4MK07"/>
<dbReference type="Proteomes" id="UP000828390">
    <property type="component" value="Unassembled WGS sequence"/>
</dbReference>
<gene>
    <name evidence="2" type="ORF">DPMN_000945</name>
</gene>
<dbReference type="OrthoDB" id="10037933at2759"/>
<dbReference type="Pfam" id="PF05699">
    <property type="entry name" value="Dimer_Tnp_hAT"/>
    <property type="match status" value="1"/>
</dbReference>
<proteinExistence type="predicted"/>
<organism evidence="2 3">
    <name type="scientific">Dreissena polymorpha</name>
    <name type="common">Zebra mussel</name>
    <name type="synonym">Mytilus polymorpha</name>
    <dbReference type="NCBI Taxonomy" id="45954"/>
    <lineage>
        <taxon>Eukaryota</taxon>
        <taxon>Metazoa</taxon>
        <taxon>Spiralia</taxon>
        <taxon>Lophotrochozoa</taxon>
        <taxon>Mollusca</taxon>
        <taxon>Bivalvia</taxon>
        <taxon>Autobranchia</taxon>
        <taxon>Heteroconchia</taxon>
        <taxon>Euheterodonta</taxon>
        <taxon>Imparidentia</taxon>
        <taxon>Neoheterodontei</taxon>
        <taxon>Myida</taxon>
        <taxon>Dreissenoidea</taxon>
        <taxon>Dreissenidae</taxon>
        <taxon>Dreissena</taxon>
    </lineage>
</organism>
<dbReference type="InterPro" id="IPR008906">
    <property type="entry name" value="HATC_C_dom"/>
</dbReference>
<reference evidence="2" key="2">
    <citation type="submission" date="2020-11" db="EMBL/GenBank/DDBJ databases">
        <authorList>
            <person name="McCartney M.A."/>
            <person name="Auch B."/>
            <person name="Kono T."/>
            <person name="Mallez S."/>
            <person name="Becker A."/>
            <person name="Gohl D.M."/>
            <person name="Silverstein K.A.T."/>
            <person name="Koren S."/>
            <person name="Bechman K.B."/>
            <person name="Herman A."/>
            <person name="Abrahante J.E."/>
            <person name="Garbe J."/>
        </authorList>
    </citation>
    <scope>NUCLEOTIDE SEQUENCE</scope>
    <source>
        <strain evidence="2">Duluth1</strain>
        <tissue evidence="2">Whole animal</tissue>
    </source>
</reference>